<gene>
    <name evidence="1" type="ORF">Pcinc_033731</name>
</gene>
<name>A0AAE1ERK8_PETCI</name>
<reference evidence="1" key="1">
    <citation type="submission" date="2023-10" db="EMBL/GenBank/DDBJ databases">
        <title>Genome assemblies of two species of porcelain crab, Petrolisthes cinctipes and Petrolisthes manimaculis (Anomura: Porcellanidae).</title>
        <authorList>
            <person name="Angst P."/>
        </authorList>
    </citation>
    <scope>NUCLEOTIDE SEQUENCE</scope>
    <source>
        <strain evidence="1">PB745_01</strain>
        <tissue evidence="1">Gill</tissue>
    </source>
</reference>
<proteinExistence type="predicted"/>
<dbReference type="AlphaFoldDB" id="A0AAE1ERK8"/>
<evidence type="ECO:0000313" key="1">
    <source>
        <dbReference type="EMBL" id="KAK3860205.1"/>
    </source>
</evidence>
<sequence length="289" mass="32787">MRCQSGGISDRVAAERMRWKEREEIGRDGRMARMVEGICQGGIVDGKEKIERLRDGEGVLIWWSPWDVPHGINYTEVNKWRRLFQTTHTPGSTFQHPPIPGPTAPHSSTTTCTPLYTSPHSSTIALHFTPLYIPLHTTPHSITITHSTSRHSTFHHHTTPPHATPHSITIPLHLTPLHIPSPSHSTSHHSTFHHHTTPPHATPHSITIPLHLTPLHIPSPYHSTSHHSTFHHHHTPPHTFPHSILTLHYIPFHIPFSHSTSHLTTFHFHIADTTLQGHTVHHHYNIPKL</sequence>
<dbReference type="Proteomes" id="UP001286313">
    <property type="component" value="Unassembled WGS sequence"/>
</dbReference>
<organism evidence="1 2">
    <name type="scientific">Petrolisthes cinctipes</name>
    <name type="common">Flat porcelain crab</name>
    <dbReference type="NCBI Taxonomy" id="88211"/>
    <lineage>
        <taxon>Eukaryota</taxon>
        <taxon>Metazoa</taxon>
        <taxon>Ecdysozoa</taxon>
        <taxon>Arthropoda</taxon>
        <taxon>Crustacea</taxon>
        <taxon>Multicrustacea</taxon>
        <taxon>Malacostraca</taxon>
        <taxon>Eumalacostraca</taxon>
        <taxon>Eucarida</taxon>
        <taxon>Decapoda</taxon>
        <taxon>Pleocyemata</taxon>
        <taxon>Anomura</taxon>
        <taxon>Galatheoidea</taxon>
        <taxon>Porcellanidae</taxon>
        <taxon>Petrolisthes</taxon>
    </lineage>
</organism>
<accession>A0AAE1ERK8</accession>
<keyword evidence="2" id="KW-1185">Reference proteome</keyword>
<dbReference type="EMBL" id="JAWQEG010004793">
    <property type="protein sequence ID" value="KAK3860205.1"/>
    <property type="molecule type" value="Genomic_DNA"/>
</dbReference>
<evidence type="ECO:0000313" key="2">
    <source>
        <dbReference type="Proteomes" id="UP001286313"/>
    </source>
</evidence>
<protein>
    <submittedName>
        <fullName evidence="1">Uncharacterized protein</fullName>
    </submittedName>
</protein>
<comment type="caution">
    <text evidence="1">The sequence shown here is derived from an EMBL/GenBank/DDBJ whole genome shotgun (WGS) entry which is preliminary data.</text>
</comment>